<sequence>MPPEEGDEGDDVHGLYSGHIACSVSGHDYWRWTAHFAIDTWFDETNGINDQVTRYENDREDGVEWDPCSGGQDDARKPFWFPRIWFLRIFGIRLDQIKDEWESICLHLGQNLDRQDRKYKVLLLEAQLSPELAAAEDHRFRVNALEKSVLESRDVLQDLISVIQETLKAGASFLSTEVNFFLNFDGQPGDGSECYPYLSEIRRMFNVLNQLGYRLESYQARCSFLIQYCEVSRKNNPQVSLSASDERFAASSRGLLQVQVDIENLRNELIQVKLKNDQLLAIGPGDVEEVRVLAFSTLLTQAFSQTTALFSADGVIAFTRSWQTFLISLLVAYGINLTIGTAFLIWIRRARHKIQAALKATPLIPPVAQPTSNPSATSTVTLRSSSEAVTQTIATHTSSTNSDESGLTIYTRRRFSDRLWLSYRQPQRVDDVELGNRNVIEELT</sequence>
<evidence type="ECO:0000256" key="1">
    <source>
        <dbReference type="SAM" id="Coils"/>
    </source>
</evidence>
<keyword evidence="2" id="KW-0472">Membrane</keyword>
<gene>
    <name evidence="3" type="ORF">CCOS01_13064</name>
</gene>
<accession>A0AAJ0DW64</accession>
<protein>
    <submittedName>
        <fullName evidence="3">Uncharacterized protein</fullName>
    </submittedName>
</protein>
<comment type="caution">
    <text evidence="3">The sequence shown here is derived from an EMBL/GenBank/DDBJ whole genome shotgun (WGS) entry which is preliminary data.</text>
</comment>
<name>A0AAJ0DW64_9PEZI</name>
<evidence type="ECO:0000313" key="3">
    <source>
        <dbReference type="EMBL" id="KAK1515866.1"/>
    </source>
</evidence>
<keyword evidence="2" id="KW-1133">Transmembrane helix</keyword>
<organism evidence="3 4">
    <name type="scientific">Colletotrichum costaricense</name>
    <dbReference type="NCBI Taxonomy" id="1209916"/>
    <lineage>
        <taxon>Eukaryota</taxon>
        <taxon>Fungi</taxon>
        <taxon>Dikarya</taxon>
        <taxon>Ascomycota</taxon>
        <taxon>Pezizomycotina</taxon>
        <taxon>Sordariomycetes</taxon>
        <taxon>Hypocreomycetidae</taxon>
        <taxon>Glomerellales</taxon>
        <taxon>Glomerellaceae</taxon>
        <taxon>Colletotrichum</taxon>
        <taxon>Colletotrichum acutatum species complex</taxon>
    </lineage>
</organism>
<keyword evidence="1" id="KW-0175">Coiled coil</keyword>
<dbReference type="AlphaFoldDB" id="A0AAJ0DW64"/>
<evidence type="ECO:0000256" key="2">
    <source>
        <dbReference type="SAM" id="Phobius"/>
    </source>
</evidence>
<dbReference type="EMBL" id="MOOE01000016">
    <property type="protein sequence ID" value="KAK1515866.1"/>
    <property type="molecule type" value="Genomic_DNA"/>
</dbReference>
<keyword evidence="2" id="KW-0812">Transmembrane</keyword>
<reference evidence="3 4" key="1">
    <citation type="submission" date="2016-10" db="EMBL/GenBank/DDBJ databases">
        <title>The genome sequence of Colletotrichum fioriniae PJ7.</title>
        <authorList>
            <person name="Baroncelli R."/>
        </authorList>
    </citation>
    <scope>NUCLEOTIDE SEQUENCE [LARGE SCALE GENOMIC DNA]</scope>
    <source>
        <strain evidence="3 4">IMI 309622</strain>
    </source>
</reference>
<dbReference type="GeneID" id="85344758"/>
<feature type="transmembrane region" description="Helical" evidence="2">
    <location>
        <begin position="325"/>
        <end position="347"/>
    </location>
</feature>
<evidence type="ECO:0000313" key="4">
    <source>
        <dbReference type="Proteomes" id="UP001240678"/>
    </source>
</evidence>
<dbReference type="RefSeq" id="XP_060308413.1">
    <property type="nucleotide sequence ID" value="XM_060461211.1"/>
</dbReference>
<proteinExistence type="predicted"/>
<feature type="coiled-coil region" evidence="1">
    <location>
        <begin position="255"/>
        <end position="282"/>
    </location>
</feature>
<dbReference type="Proteomes" id="UP001240678">
    <property type="component" value="Unassembled WGS sequence"/>
</dbReference>
<keyword evidence="4" id="KW-1185">Reference proteome</keyword>